<evidence type="ECO:0000256" key="1">
    <source>
        <dbReference type="ARBA" id="ARBA00022741"/>
    </source>
</evidence>
<evidence type="ECO:0000313" key="5">
    <source>
        <dbReference type="Proteomes" id="UP000078148"/>
    </source>
</evidence>
<dbReference type="SUPFAM" id="SSF52540">
    <property type="entry name" value="P-loop containing nucleoside triphosphate hydrolases"/>
    <property type="match status" value="1"/>
</dbReference>
<evidence type="ECO:0000256" key="2">
    <source>
        <dbReference type="ARBA" id="ARBA00022840"/>
    </source>
</evidence>
<reference evidence="5" key="1">
    <citation type="submission" date="2015-10" db="EMBL/GenBank/DDBJ databases">
        <title>Genome of Paenibacillus bovis sp. nov.</title>
        <authorList>
            <person name="Wu Z."/>
            <person name="Gao C."/>
            <person name="Liu Z."/>
            <person name="Zheng H."/>
        </authorList>
    </citation>
    <scope>NUCLEOTIDE SEQUENCE [LARGE SCALE GENOMIC DNA]</scope>
    <source>
        <strain evidence="5">BD3526</strain>
    </source>
</reference>
<dbReference type="STRING" id="1616788.AR543_05215"/>
<dbReference type="GO" id="GO:0016887">
    <property type="term" value="F:ATP hydrolysis activity"/>
    <property type="evidence" value="ECO:0007669"/>
    <property type="project" value="InterPro"/>
</dbReference>
<dbReference type="AlphaFoldDB" id="A0A172ZEA0"/>
<dbReference type="RefSeq" id="WP_064505557.1">
    <property type="nucleotide sequence ID" value="NZ_CP013023.1"/>
</dbReference>
<gene>
    <name evidence="4" type="ORF">AR543_05215</name>
</gene>
<dbReference type="PANTHER" id="PTHR43158:SF10">
    <property type="entry name" value="ABC TRANSPORTER ATP-BINDING PROTEIN YTRB"/>
    <property type="match status" value="1"/>
</dbReference>
<dbReference type="Pfam" id="PF00005">
    <property type="entry name" value="ABC_tran"/>
    <property type="match status" value="1"/>
</dbReference>
<organism evidence="4 5">
    <name type="scientific">Paenibacillus bovis</name>
    <dbReference type="NCBI Taxonomy" id="1616788"/>
    <lineage>
        <taxon>Bacteria</taxon>
        <taxon>Bacillati</taxon>
        <taxon>Bacillota</taxon>
        <taxon>Bacilli</taxon>
        <taxon>Bacillales</taxon>
        <taxon>Paenibacillaceae</taxon>
        <taxon>Paenibacillus</taxon>
    </lineage>
</organism>
<dbReference type="Proteomes" id="UP000078148">
    <property type="component" value="Chromosome"/>
</dbReference>
<dbReference type="EMBL" id="CP013023">
    <property type="protein sequence ID" value="ANF95470.1"/>
    <property type="molecule type" value="Genomic_DNA"/>
</dbReference>
<dbReference type="InterPro" id="IPR027417">
    <property type="entry name" value="P-loop_NTPase"/>
</dbReference>
<dbReference type="InterPro" id="IPR003593">
    <property type="entry name" value="AAA+_ATPase"/>
</dbReference>
<dbReference type="SMART" id="SM00382">
    <property type="entry name" value="AAA"/>
    <property type="match status" value="1"/>
</dbReference>
<dbReference type="KEGG" id="pbv:AR543_05215"/>
<dbReference type="InterPro" id="IPR017871">
    <property type="entry name" value="ABC_transporter-like_CS"/>
</dbReference>
<name>A0A172ZEA0_9BACL</name>
<dbReference type="OrthoDB" id="2960217at2"/>
<evidence type="ECO:0000313" key="4">
    <source>
        <dbReference type="EMBL" id="ANF95470.1"/>
    </source>
</evidence>
<keyword evidence="2" id="KW-0067">ATP-binding</keyword>
<keyword evidence="1" id="KW-0547">Nucleotide-binding</keyword>
<protein>
    <recommendedName>
        <fullName evidence="3">ABC transporter domain-containing protein</fullName>
    </recommendedName>
</protein>
<evidence type="ECO:0000259" key="3">
    <source>
        <dbReference type="PROSITE" id="PS50893"/>
    </source>
</evidence>
<sequence>MNRTIAYDIQEHGHAAKDSVIVLKNVSKERRQHTVGPLNWSLPRGCITALVGENGTGKSTLLHMLLRTLYPDSGEISWFGQTVQGEMPLALRQQIAYVSENPSREEDRMTARKAAAFRSYWYPNWDEQQFEQLLQTFDVPTDAQLSKISKGQRQKFELAAAIAAKPRLLLLDEPSSGLDPFAWKDMIIMLNQAMEQEELTILITTHRMEEVKRLADYVVLMHQGQICGMQEKDELYQQWKEVWINPVQDMQTLSWLQECPGIIEWDDKPDGSVRILTSDAQILQQTAEESGIVTQVHGLEWEELLSCWVKDYHLKRDREARL</sequence>
<dbReference type="InterPro" id="IPR003439">
    <property type="entry name" value="ABC_transporter-like_ATP-bd"/>
</dbReference>
<dbReference type="PROSITE" id="PS00211">
    <property type="entry name" value="ABC_TRANSPORTER_1"/>
    <property type="match status" value="1"/>
</dbReference>
<dbReference type="PANTHER" id="PTHR43158">
    <property type="entry name" value="SKFA PEPTIDE EXPORT ATP-BINDING PROTEIN SKFE"/>
    <property type="match status" value="1"/>
</dbReference>
<proteinExistence type="predicted"/>
<dbReference type="PROSITE" id="PS50893">
    <property type="entry name" value="ABC_TRANSPORTER_2"/>
    <property type="match status" value="1"/>
</dbReference>
<dbReference type="Gene3D" id="3.40.50.300">
    <property type="entry name" value="P-loop containing nucleotide triphosphate hydrolases"/>
    <property type="match status" value="1"/>
</dbReference>
<reference evidence="4 5" key="2">
    <citation type="journal article" date="2016" name="Int. J. Syst. Evol. Microbiol.">
        <title>Paenibacillus bovis sp. nov., isolated from raw yak (Bos grunniens) milk.</title>
        <authorList>
            <person name="Gao C."/>
            <person name="Han J."/>
            <person name="Liu Z."/>
            <person name="Xu X."/>
            <person name="Hang F."/>
            <person name="Wu Z."/>
        </authorList>
    </citation>
    <scope>NUCLEOTIDE SEQUENCE [LARGE SCALE GENOMIC DNA]</scope>
    <source>
        <strain evidence="4 5">BD3526</strain>
    </source>
</reference>
<accession>A0A172ZEA0</accession>
<keyword evidence="5" id="KW-1185">Reference proteome</keyword>
<feature type="domain" description="ABC transporter" evidence="3">
    <location>
        <begin position="16"/>
        <end position="248"/>
    </location>
</feature>
<dbReference type="CDD" id="cd03230">
    <property type="entry name" value="ABC_DR_subfamily_A"/>
    <property type="match status" value="1"/>
</dbReference>
<dbReference type="GO" id="GO:0005524">
    <property type="term" value="F:ATP binding"/>
    <property type="evidence" value="ECO:0007669"/>
    <property type="project" value="UniProtKB-KW"/>
</dbReference>